<proteinExistence type="predicted"/>
<dbReference type="InterPro" id="IPR001870">
    <property type="entry name" value="B30.2/SPRY"/>
</dbReference>
<evidence type="ECO:0000259" key="3">
    <source>
        <dbReference type="PROSITE" id="PS50188"/>
    </source>
</evidence>
<dbReference type="PANTHER" id="PTHR12864">
    <property type="entry name" value="RAN BINDING PROTEIN 9-RELATED"/>
    <property type="match status" value="1"/>
</dbReference>
<feature type="compositionally biased region" description="Polar residues" evidence="2">
    <location>
        <begin position="166"/>
        <end position="177"/>
    </location>
</feature>
<dbReference type="InterPro" id="IPR043136">
    <property type="entry name" value="B30.2/SPRY_sf"/>
</dbReference>
<dbReference type="InterPro" id="IPR013144">
    <property type="entry name" value="CRA_dom"/>
</dbReference>
<dbReference type="InterPro" id="IPR006594">
    <property type="entry name" value="LisH"/>
</dbReference>
<dbReference type="InterPro" id="IPR035782">
    <property type="entry name" value="SPRY_RanBP9/10"/>
</dbReference>
<evidence type="ECO:0000256" key="2">
    <source>
        <dbReference type="SAM" id="MobiDB-lite"/>
    </source>
</evidence>
<dbReference type="PROSITE" id="PS50896">
    <property type="entry name" value="LISH"/>
    <property type="match status" value="1"/>
</dbReference>
<dbReference type="SMART" id="SM00667">
    <property type="entry name" value="LisH"/>
    <property type="match status" value="1"/>
</dbReference>
<dbReference type="AlphaFoldDB" id="A0A4U0UFV8"/>
<feature type="compositionally biased region" description="Basic and acidic residues" evidence="2">
    <location>
        <begin position="537"/>
        <end position="551"/>
    </location>
</feature>
<comment type="caution">
    <text evidence="5">The sequence shown here is derived from an EMBL/GenBank/DDBJ whole genome shotgun (WGS) entry which is preliminary data.</text>
</comment>
<dbReference type="InterPro" id="IPR003877">
    <property type="entry name" value="SPRY_dom"/>
</dbReference>
<evidence type="ECO:0000313" key="6">
    <source>
        <dbReference type="Proteomes" id="UP000308549"/>
    </source>
</evidence>
<feature type="compositionally biased region" description="Low complexity" evidence="2">
    <location>
        <begin position="1"/>
        <end position="21"/>
    </location>
</feature>
<accession>A0A4U0UFV8</accession>
<dbReference type="PROSITE" id="PS50188">
    <property type="entry name" value="B302_SPRY"/>
    <property type="match status" value="1"/>
</dbReference>
<dbReference type="Proteomes" id="UP000308549">
    <property type="component" value="Unassembled WGS sequence"/>
</dbReference>
<dbReference type="PROSITE" id="PS50897">
    <property type="entry name" value="CTLH"/>
    <property type="match status" value="1"/>
</dbReference>
<dbReference type="OrthoDB" id="25503at2759"/>
<dbReference type="InterPro" id="IPR024964">
    <property type="entry name" value="CTLH/CRA"/>
</dbReference>
<dbReference type="Pfam" id="PF10607">
    <property type="entry name" value="CTLH"/>
    <property type="match status" value="1"/>
</dbReference>
<dbReference type="Pfam" id="PF00622">
    <property type="entry name" value="SPRY"/>
    <property type="match status" value="1"/>
</dbReference>
<gene>
    <name evidence="5" type="ORF">B0A50_00878</name>
</gene>
<feature type="domain" description="CTLH" evidence="4">
    <location>
        <begin position="468"/>
        <end position="527"/>
    </location>
</feature>
<dbReference type="InterPro" id="IPR013320">
    <property type="entry name" value="ConA-like_dom_sf"/>
</dbReference>
<reference evidence="5 6" key="1">
    <citation type="submission" date="2017-03" db="EMBL/GenBank/DDBJ databases">
        <title>Genomes of endolithic fungi from Antarctica.</title>
        <authorList>
            <person name="Coleine C."/>
            <person name="Masonjones S."/>
            <person name="Stajich J.E."/>
        </authorList>
    </citation>
    <scope>NUCLEOTIDE SEQUENCE [LARGE SCALE GENOMIC DNA]</scope>
    <source>
        <strain evidence="5 6">CCFEE 6315</strain>
    </source>
</reference>
<feature type="region of interest" description="Disordered" evidence="2">
    <location>
        <begin position="154"/>
        <end position="188"/>
    </location>
</feature>
<dbReference type="Gene3D" id="2.60.120.920">
    <property type="match status" value="1"/>
</dbReference>
<dbReference type="EMBL" id="NAJL01000003">
    <property type="protein sequence ID" value="TKA33325.1"/>
    <property type="molecule type" value="Genomic_DNA"/>
</dbReference>
<protein>
    <submittedName>
        <fullName evidence="5">Uncharacterized protein</fullName>
    </submittedName>
</protein>
<dbReference type="InterPro" id="IPR050618">
    <property type="entry name" value="Ubq-SigPath_Reg"/>
</dbReference>
<evidence type="ECO:0000256" key="1">
    <source>
        <dbReference type="ARBA" id="ARBA00002343"/>
    </source>
</evidence>
<organism evidence="5 6">
    <name type="scientific">Salinomyces thailandicus</name>
    <dbReference type="NCBI Taxonomy" id="706561"/>
    <lineage>
        <taxon>Eukaryota</taxon>
        <taxon>Fungi</taxon>
        <taxon>Dikarya</taxon>
        <taxon>Ascomycota</taxon>
        <taxon>Pezizomycotina</taxon>
        <taxon>Dothideomycetes</taxon>
        <taxon>Dothideomycetidae</taxon>
        <taxon>Mycosphaerellales</taxon>
        <taxon>Teratosphaeriaceae</taxon>
        <taxon>Salinomyces</taxon>
    </lineage>
</organism>
<name>A0A4U0UFV8_9PEZI</name>
<dbReference type="CDD" id="cd12909">
    <property type="entry name" value="SPRY_RanBP9_10"/>
    <property type="match status" value="1"/>
</dbReference>
<feature type="region of interest" description="Disordered" evidence="2">
    <location>
        <begin position="440"/>
        <end position="466"/>
    </location>
</feature>
<evidence type="ECO:0000259" key="4">
    <source>
        <dbReference type="PROSITE" id="PS50897"/>
    </source>
</evidence>
<feature type="region of interest" description="Disordered" evidence="2">
    <location>
        <begin position="527"/>
        <end position="602"/>
    </location>
</feature>
<dbReference type="SMART" id="SM00757">
    <property type="entry name" value="CRA"/>
    <property type="match status" value="1"/>
</dbReference>
<sequence length="741" mass="80967">MTNPYSGSGGPPSFSPASSAGLNQAQAITTTRRPSYATVAAGSRGNGAGLLGRTPGAFASTAQQLRGEQQPQAVMAGLARPVSRGGAGGMDIDGSGRGEGGVPGRMRAWSRDRLSCPQHEDHPPFFTPSYLRHSRHVQRLNRLYDEHVAELQEQARLNPPQPPPLSTKSSHASLKSTRSMHVHRAPVQDVMERLPPSSVTEEDKTHHLPSRWNEEDRMNGLEILADGTEVRFGGVTKTSDEAASIRADHPMPKECGIYYYEVTVLTKRGDGLIGIGFSTKKAGLNRLPGWEGESWAYHGDDGFSFACTASGKAYGPRYSSQDVIGCGVNFRTGHCFFTKNGVYLGVAFTSVNKSGLYPSVGMKKPGEHLRINFGRTPFVFDIDRMMDHERHAVFTDIRHAKSETLSAPDDETTIINKLVSQYLAHEGYIETAKVFARDVHDQQQSSASQLPEPDSAPLSNNDDDDDIHAINRQKIRKAILEGDIDRALKFTSSYYPHVLEEERNRDVYFRLKCRRFIEMMRRYTEGSAGGAAFSEPEVERGMGEGLKERNGHGHGHGGGAGAEVPDTQMELDEQLQRETTSKSMDAPALPSSQPQPQQIPTDDIDMDASQELAPHPTNKKPPTFAKRDDLIPLALAYGQELQQEFGSDARPHVRKHLQDLFAIIAYPDPAESPISGLLDPGGRVGIAEEVNGVILVSLGKPSSAALERLCAHTEVMLDETAVKSGGPAALVNVRRDFLRPL</sequence>
<dbReference type="SMART" id="SM00668">
    <property type="entry name" value="CTLH"/>
    <property type="match status" value="1"/>
</dbReference>
<evidence type="ECO:0000313" key="5">
    <source>
        <dbReference type="EMBL" id="TKA33325.1"/>
    </source>
</evidence>
<feature type="compositionally biased region" description="Low complexity" evidence="2">
    <location>
        <begin position="590"/>
        <end position="601"/>
    </location>
</feature>
<dbReference type="SMART" id="SM00449">
    <property type="entry name" value="SPRY"/>
    <property type="match status" value="1"/>
</dbReference>
<feature type="region of interest" description="Disordered" evidence="2">
    <location>
        <begin position="1"/>
        <end position="24"/>
    </location>
</feature>
<dbReference type="SUPFAM" id="SSF49899">
    <property type="entry name" value="Concanavalin A-like lectins/glucanases"/>
    <property type="match status" value="1"/>
</dbReference>
<keyword evidence="6" id="KW-1185">Reference proteome</keyword>
<comment type="function">
    <text evidence="1">Involved in the proteasome-dependent degradation of fructose-1,6-bisphosphatase.</text>
</comment>
<feature type="domain" description="B30.2/SPRY" evidence="3">
    <location>
        <begin position="190"/>
        <end position="378"/>
    </location>
</feature>
<feature type="region of interest" description="Disordered" evidence="2">
    <location>
        <begin position="29"/>
        <end position="48"/>
    </location>
</feature>
<dbReference type="InterPro" id="IPR006595">
    <property type="entry name" value="CTLH_C"/>
</dbReference>